<feature type="domain" description="C2H2-type" evidence="12">
    <location>
        <begin position="563"/>
        <end position="590"/>
    </location>
</feature>
<evidence type="ECO:0000313" key="14">
    <source>
        <dbReference type="Ensembl" id="ENSLLEP00000022680.1"/>
    </source>
</evidence>
<evidence type="ECO:0000256" key="10">
    <source>
        <dbReference type="PROSITE-ProRule" id="PRU00042"/>
    </source>
</evidence>
<dbReference type="Pfam" id="PF01352">
    <property type="entry name" value="KRAB"/>
    <property type="match status" value="1"/>
</dbReference>
<dbReference type="FunFam" id="3.30.160.60:FF:000690">
    <property type="entry name" value="Zinc finger protein 354C"/>
    <property type="match status" value="1"/>
</dbReference>
<dbReference type="PROSITE" id="PS50157">
    <property type="entry name" value="ZINC_FINGER_C2H2_2"/>
    <property type="match status" value="7"/>
</dbReference>
<dbReference type="FunFam" id="3.30.160.60:FF:000342">
    <property type="entry name" value="zinc finger protein 394"/>
    <property type="match status" value="1"/>
</dbReference>
<evidence type="ECO:0000259" key="13">
    <source>
        <dbReference type="PROSITE" id="PS50805"/>
    </source>
</evidence>
<evidence type="ECO:0000313" key="15">
    <source>
        <dbReference type="Proteomes" id="UP000694569"/>
    </source>
</evidence>
<evidence type="ECO:0000256" key="2">
    <source>
        <dbReference type="ARBA" id="ARBA00006991"/>
    </source>
</evidence>
<dbReference type="CDD" id="cd07765">
    <property type="entry name" value="KRAB_A-box"/>
    <property type="match status" value="1"/>
</dbReference>
<keyword evidence="8" id="KW-0804">Transcription</keyword>
<proteinExistence type="inferred from homology"/>
<evidence type="ECO:0000256" key="7">
    <source>
        <dbReference type="ARBA" id="ARBA00023015"/>
    </source>
</evidence>
<keyword evidence="6" id="KW-0862">Zinc</keyword>
<dbReference type="FunFam" id="3.30.160.60:FF:002226">
    <property type="entry name" value="Zinc finger protein 764"/>
    <property type="match status" value="1"/>
</dbReference>
<keyword evidence="3" id="KW-0479">Metal-binding</keyword>
<dbReference type="InterPro" id="IPR013087">
    <property type="entry name" value="Znf_C2H2_type"/>
</dbReference>
<reference evidence="14" key="2">
    <citation type="submission" date="2025-09" db="UniProtKB">
        <authorList>
            <consortium name="Ensembl"/>
        </authorList>
    </citation>
    <scope>IDENTIFICATION</scope>
</reference>
<dbReference type="Proteomes" id="UP000694569">
    <property type="component" value="Unplaced"/>
</dbReference>
<dbReference type="GO" id="GO:0000978">
    <property type="term" value="F:RNA polymerase II cis-regulatory region sequence-specific DNA binding"/>
    <property type="evidence" value="ECO:0007669"/>
    <property type="project" value="TreeGrafter"/>
</dbReference>
<dbReference type="Gene3D" id="6.10.140.140">
    <property type="match status" value="1"/>
</dbReference>
<dbReference type="GeneTree" id="ENSGT01150000286944"/>
<evidence type="ECO:0000256" key="8">
    <source>
        <dbReference type="ARBA" id="ARBA00023163"/>
    </source>
</evidence>
<dbReference type="PANTHER" id="PTHR14003">
    <property type="entry name" value="TRANSCRIPTIONAL REPRESSOR PROTEIN YY"/>
    <property type="match status" value="1"/>
</dbReference>
<dbReference type="SMART" id="SM00355">
    <property type="entry name" value="ZnF_C2H2"/>
    <property type="match status" value="6"/>
</dbReference>
<evidence type="ECO:0000256" key="6">
    <source>
        <dbReference type="ARBA" id="ARBA00022833"/>
    </source>
</evidence>
<evidence type="ECO:0000256" key="4">
    <source>
        <dbReference type="ARBA" id="ARBA00022737"/>
    </source>
</evidence>
<evidence type="ECO:0000256" key="3">
    <source>
        <dbReference type="ARBA" id="ARBA00022723"/>
    </source>
</evidence>
<protein>
    <submittedName>
        <fullName evidence="14">Uncharacterized protein</fullName>
    </submittedName>
</protein>
<feature type="domain" description="C2H2-type" evidence="12">
    <location>
        <begin position="535"/>
        <end position="562"/>
    </location>
</feature>
<dbReference type="GO" id="GO:0000981">
    <property type="term" value="F:DNA-binding transcription factor activity, RNA polymerase II-specific"/>
    <property type="evidence" value="ECO:0007669"/>
    <property type="project" value="TreeGrafter"/>
</dbReference>
<dbReference type="InterPro" id="IPR036051">
    <property type="entry name" value="KRAB_dom_sf"/>
</dbReference>
<dbReference type="GO" id="GO:0005667">
    <property type="term" value="C:transcription regulator complex"/>
    <property type="evidence" value="ECO:0007669"/>
    <property type="project" value="TreeGrafter"/>
</dbReference>
<dbReference type="SUPFAM" id="SSF57667">
    <property type="entry name" value="beta-beta-alpha zinc fingers"/>
    <property type="match status" value="5"/>
</dbReference>
<keyword evidence="15" id="KW-1185">Reference proteome</keyword>
<evidence type="ECO:0000256" key="5">
    <source>
        <dbReference type="ARBA" id="ARBA00022771"/>
    </source>
</evidence>
<feature type="compositionally biased region" description="Polar residues" evidence="11">
    <location>
        <begin position="256"/>
        <end position="266"/>
    </location>
</feature>
<feature type="domain" description="C2H2-type" evidence="12">
    <location>
        <begin position="479"/>
        <end position="506"/>
    </location>
</feature>
<feature type="compositionally biased region" description="Acidic residues" evidence="11">
    <location>
        <begin position="243"/>
        <end position="255"/>
    </location>
</feature>
<feature type="compositionally biased region" description="Polar residues" evidence="11">
    <location>
        <begin position="313"/>
        <end position="325"/>
    </location>
</feature>
<dbReference type="GO" id="GO:0000785">
    <property type="term" value="C:chromatin"/>
    <property type="evidence" value="ECO:0007669"/>
    <property type="project" value="TreeGrafter"/>
</dbReference>
<feature type="compositionally biased region" description="Polar residues" evidence="11">
    <location>
        <begin position="9"/>
        <end position="25"/>
    </location>
</feature>
<feature type="region of interest" description="Disordered" evidence="11">
    <location>
        <begin position="229"/>
        <end position="327"/>
    </location>
</feature>
<dbReference type="FunFam" id="3.30.160.60:FF:000056">
    <property type="entry name" value="Zinc finger and SCAN domain-containing 20"/>
    <property type="match status" value="1"/>
</dbReference>
<feature type="region of interest" description="Disordered" evidence="11">
    <location>
        <begin position="9"/>
        <end position="39"/>
    </location>
</feature>
<dbReference type="InterPro" id="IPR001909">
    <property type="entry name" value="KRAB"/>
</dbReference>
<dbReference type="PANTHER" id="PTHR14003:SF23">
    <property type="entry name" value="ZINC FINGER PROTEIN 143"/>
    <property type="match status" value="1"/>
</dbReference>
<feature type="domain" description="KRAB" evidence="13">
    <location>
        <begin position="125"/>
        <end position="203"/>
    </location>
</feature>
<dbReference type="FunFam" id="3.30.160.60:FF:000005">
    <property type="entry name" value="Zinc finger protein 14 homolog"/>
    <property type="match status" value="1"/>
</dbReference>
<feature type="domain" description="C2H2-type" evidence="12">
    <location>
        <begin position="591"/>
        <end position="618"/>
    </location>
</feature>
<keyword evidence="7" id="KW-0805">Transcription regulation</keyword>
<name>A0A8C5W5S0_9ANUR</name>
<dbReference type="PROSITE" id="PS50805">
    <property type="entry name" value="KRAB"/>
    <property type="match status" value="1"/>
</dbReference>
<sequence length="644" mass="73290">MLIACEKQLSGSREQKSCASSNHSLPQKPGHPGKLIMNKGKARDPLSQKILDLTLEIIFLLTGEDHMVVKIQEMVSDNSCHRISEGGYRRNQSFNTEPPPHLGIHDQILELSNQIIRLLTGEVPIRCEDVTVYFSMEEWEYVEQHKDLYMDVMMEDHQPVNTLDKPVSGGSHTPVSFSDFCIDNGTNNLKWHLSKAPKEQAESAAYIKQEPLASGGTQVTENDIYPTAECARYPPINPKDEPDSCEEENDTDIDCNETTQPKNGTESESDSGGRDLPNPEVNPYQDQTQTEYPSDARKEFPTREGGNVRGRNKSNPPEHTQTEWSPATFEEYLKGKTNPLEIMLSEPLMESRKPDHSPYHTDLIVHNSVLKGHSALYPELGQVLYSDSDLVKPVTNCSEEESFSSTSCGEHSALKQQHVHTKEQPFSWPECEKKITNRIVTKKHRRSRKREKEFKCGKGFIQASSLAIHKTFHTRKEQLICSECRKCFNWASNLARHKVIHTGEKPFKCPECGKCFIQASHLARHKVIHTGEKPYHCSECGKYFTRASSLATHQMIHTGEKPYHCSDCGKYFTRASSLATHKMIHTGEKPFQCPECDKRFNRAFSLRTHKMIHSGEKPFKCPECGKCFTWASNLLLHKRIHMKR</sequence>
<evidence type="ECO:0000256" key="11">
    <source>
        <dbReference type="SAM" id="MobiDB-lite"/>
    </source>
</evidence>
<feature type="domain" description="C2H2-type" evidence="12">
    <location>
        <begin position="619"/>
        <end position="644"/>
    </location>
</feature>
<evidence type="ECO:0000259" key="12">
    <source>
        <dbReference type="PROSITE" id="PS50157"/>
    </source>
</evidence>
<accession>A0A8C5W5S0</accession>
<dbReference type="SUPFAM" id="SSF109640">
    <property type="entry name" value="KRAB domain (Kruppel-associated box)"/>
    <property type="match status" value="1"/>
</dbReference>
<dbReference type="Pfam" id="PF00096">
    <property type="entry name" value="zf-C2H2"/>
    <property type="match status" value="5"/>
</dbReference>
<dbReference type="GO" id="GO:0008270">
    <property type="term" value="F:zinc ion binding"/>
    <property type="evidence" value="ECO:0007669"/>
    <property type="project" value="UniProtKB-KW"/>
</dbReference>
<organism evidence="14 15">
    <name type="scientific">Leptobrachium leishanense</name>
    <name type="common">Leishan spiny toad</name>
    <dbReference type="NCBI Taxonomy" id="445787"/>
    <lineage>
        <taxon>Eukaryota</taxon>
        <taxon>Metazoa</taxon>
        <taxon>Chordata</taxon>
        <taxon>Craniata</taxon>
        <taxon>Vertebrata</taxon>
        <taxon>Euteleostomi</taxon>
        <taxon>Amphibia</taxon>
        <taxon>Batrachia</taxon>
        <taxon>Anura</taxon>
        <taxon>Pelobatoidea</taxon>
        <taxon>Megophryidae</taxon>
        <taxon>Leptobrachium</taxon>
    </lineage>
</organism>
<keyword evidence="9" id="KW-0539">Nucleus</keyword>
<keyword evidence="4" id="KW-0677">Repeat</keyword>
<dbReference type="Gene3D" id="3.30.160.60">
    <property type="entry name" value="Classic Zinc Finger"/>
    <property type="match status" value="7"/>
</dbReference>
<comment type="similarity">
    <text evidence="2">Belongs to the krueppel C2H2-type zinc-finger protein family.</text>
</comment>
<feature type="domain" description="C2H2-type" evidence="12">
    <location>
        <begin position="450"/>
        <end position="478"/>
    </location>
</feature>
<dbReference type="PROSITE" id="PS00028">
    <property type="entry name" value="ZINC_FINGER_C2H2_1"/>
    <property type="match status" value="6"/>
</dbReference>
<feature type="domain" description="C2H2-type" evidence="12">
    <location>
        <begin position="507"/>
        <end position="534"/>
    </location>
</feature>
<keyword evidence="5 10" id="KW-0863">Zinc-finger</keyword>
<dbReference type="FunFam" id="3.30.160.60:FF:002063">
    <property type="entry name" value="RB associated KRAB zinc finger"/>
    <property type="match status" value="1"/>
</dbReference>
<evidence type="ECO:0000256" key="9">
    <source>
        <dbReference type="ARBA" id="ARBA00023242"/>
    </source>
</evidence>
<dbReference type="Ensembl" id="ENSLLET00000023551.1">
    <property type="protein sequence ID" value="ENSLLEP00000022680.1"/>
    <property type="gene ID" value="ENSLLEG00000014395.1"/>
</dbReference>
<dbReference type="GO" id="GO:0031519">
    <property type="term" value="C:PcG protein complex"/>
    <property type="evidence" value="ECO:0007669"/>
    <property type="project" value="TreeGrafter"/>
</dbReference>
<dbReference type="AlphaFoldDB" id="A0A8C5W5S0"/>
<comment type="subcellular location">
    <subcellularLocation>
        <location evidence="1">Nucleus</location>
    </subcellularLocation>
</comment>
<reference evidence="14" key="1">
    <citation type="submission" date="2025-08" db="UniProtKB">
        <authorList>
            <consortium name="Ensembl"/>
        </authorList>
    </citation>
    <scope>IDENTIFICATION</scope>
</reference>
<evidence type="ECO:0000256" key="1">
    <source>
        <dbReference type="ARBA" id="ARBA00004123"/>
    </source>
</evidence>
<dbReference type="OrthoDB" id="6365676at2759"/>
<dbReference type="InterPro" id="IPR036236">
    <property type="entry name" value="Znf_C2H2_sf"/>
</dbReference>